<feature type="chain" id="PRO_5042835928" description="C-type lectin domain-containing protein" evidence="1">
    <location>
        <begin position="24"/>
        <end position="169"/>
    </location>
</feature>
<name>A0A4E0RVH6_FASHE</name>
<keyword evidence="3" id="KW-1185">Reference proteome</keyword>
<gene>
    <name evidence="2" type="ORF">D915_007606</name>
</gene>
<accession>A0A4E0RVH6</accession>
<evidence type="ECO:0008006" key="4">
    <source>
        <dbReference type="Google" id="ProtNLM"/>
    </source>
</evidence>
<dbReference type="SUPFAM" id="SSF56436">
    <property type="entry name" value="C-type lectin-like"/>
    <property type="match status" value="1"/>
</dbReference>
<dbReference type="InterPro" id="IPR016187">
    <property type="entry name" value="CTDL_fold"/>
</dbReference>
<dbReference type="Proteomes" id="UP000230066">
    <property type="component" value="Unassembled WGS sequence"/>
</dbReference>
<keyword evidence="1" id="KW-0732">Signal</keyword>
<protein>
    <recommendedName>
        <fullName evidence="4">C-type lectin domain-containing protein</fullName>
    </recommendedName>
</protein>
<feature type="signal peptide" evidence="1">
    <location>
        <begin position="1"/>
        <end position="23"/>
    </location>
</feature>
<proteinExistence type="predicted"/>
<dbReference type="EMBL" id="JXXN02003400">
    <property type="protein sequence ID" value="THD21602.1"/>
    <property type="molecule type" value="Genomic_DNA"/>
</dbReference>
<evidence type="ECO:0000313" key="3">
    <source>
        <dbReference type="Proteomes" id="UP000230066"/>
    </source>
</evidence>
<evidence type="ECO:0000256" key="1">
    <source>
        <dbReference type="SAM" id="SignalP"/>
    </source>
</evidence>
<sequence>MLTSVRTVLGFLLLANTFPPMGGFYIKEDRDLLDYLTSEDIEIWNSDIGFSDDRVSWYGAFDACVAKQRLFAFPMAGKHFRLVMLKMTERTVWVEYFRYELGWVGHAGIQKLTVAWENPEDENATVGSCAVLKRNGMMSARNCTEYHVAACMNPNMFQARRRQLTSQVS</sequence>
<evidence type="ECO:0000313" key="2">
    <source>
        <dbReference type="EMBL" id="THD21602.1"/>
    </source>
</evidence>
<reference evidence="2" key="1">
    <citation type="submission" date="2019-03" db="EMBL/GenBank/DDBJ databases">
        <title>Improved annotation for the trematode Fasciola hepatica.</title>
        <authorList>
            <person name="Choi Y.-J."/>
            <person name="Martin J."/>
            <person name="Mitreva M."/>
        </authorList>
    </citation>
    <scope>NUCLEOTIDE SEQUENCE [LARGE SCALE GENOMIC DNA]</scope>
</reference>
<organism evidence="2 3">
    <name type="scientific">Fasciola hepatica</name>
    <name type="common">Liver fluke</name>
    <dbReference type="NCBI Taxonomy" id="6192"/>
    <lineage>
        <taxon>Eukaryota</taxon>
        <taxon>Metazoa</taxon>
        <taxon>Spiralia</taxon>
        <taxon>Lophotrochozoa</taxon>
        <taxon>Platyhelminthes</taxon>
        <taxon>Trematoda</taxon>
        <taxon>Digenea</taxon>
        <taxon>Plagiorchiida</taxon>
        <taxon>Echinostomata</taxon>
        <taxon>Echinostomatoidea</taxon>
        <taxon>Fasciolidae</taxon>
        <taxon>Fasciola</taxon>
    </lineage>
</organism>
<dbReference type="AlphaFoldDB" id="A0A4E0RVH6"/>
<comment type="caution">
    <text evidence="2">The sequence shown here is derived from an EMBL/GenBank/DDBJ whole genome shotgun (WGS) entry which is preliminary data.</text>
</comment>